<dbReference type="Proteomes" id="UP000198558">
    <property type="component" value="Unassembled WGS sequence"/>
</dbReference>
<dbReference type="PANTHER" id="PTHR22916:SF51">
    <property type="entry name" value="GLYCOSYLTRANSFERASE EPSH-RELATED"/>
    <property type="match status" value="1"/>
</dbReference>
<dbReference type="OrthoDB" id="396512at2"/>
<sequence length="333" mass="39685">MLNDQIDISIIVPVFKAETFINRCVDSILAQSFSNFELILIDDGSPDRCPEICDEYSKKDKRIRVIHKTNAGVSAARNTGIKVAKGKWLMFCDSDDYVSSNWCEKMYNSAIMFPNSWIVSNIFSVDKNNNCHVLIEKNIESKDLDYKKVFDERISGAMWNKIFDRIKIINNKIQFDENMNVGEDVLFNVEYFEKCCNSITYIHEPLYFYNENLMSTLHSYHENWFLQHLQVFWIRLPLIKENQLNDYCDKWLCTFISMFDYTFDKRNTISFIKKMHYNQKMIKSKEFRFCLENATCKNENPLIINILNRHNYYVYWLFQKIVNLKKEVLGEKI</sequence>
<dbReference type="InterPro" id="IPR029044">
    <property type="entry name" value="Nucleotide-diphossugar_trans"/>
</dbReference>
<name>A0A1I0CX95_9FIRM</name>
<dbReference type="AlphaFoldDB" id="A0A1I0CX95"/>
<evidence type="ECO:0000259" key="3">
    <source>
        <dbReference type="Pfam" id="PF00535"/>
    </source>
</evidence>
<dbReference type="PANTHER" id="PTHR22916">
    <property type="entry name" value="GLYCOSYLTRANSFERASE"/>
    <property type="match status" value="1"/>
</dbReference>
<evidence type="ECO:0000313" key="4">
    <source>
        <dbReference type="EMBL" id="SET23941.1"/>
    </source>
</evidence>
<evidence type="ECO:0000256" key="1">
    <source>
        <dbReference type="ARBA" id="ARBA00022676"/>
    </source>
</evidence>
<organism evidence="4 5">
    <name type="scientific">Thomasclavelia cocleata</name>
    <dbReference type="NCBI Taxonomy" id="69824"/>
    <lineage>
        <taxon>Bacteria</taxon>
        <taxon>Bacillati</taxon>
        <taxon>Bacillota</taxon>
        <taxon>Erysipelotrichia</taxon>
        <taxon>Erysipelotrichales</taxon>
        <taxon>Coprobacillaceae</taxon>
        <taxon>Thomasclavelia</taxon>
    </lineage>
</organism>
<reference evidence="5" key="1">
    <citation type="submission" date="2016-10" db="EMBL/GenBank/DDBJ databases">
        <authorList>
            <person name="Varghese N."/>
            <person name="Submissions S."/>
        </authorList>
    </citation>
    <scope>NUCLEOTIDE SEQUENCE [LARGE SCALE GENOMIC DNA]</scope>
    <source>
        <strain evidence="5">DSM 1551</strain>
    </source>
</reference>
<dbReference type="GeneID" id="78287650"/>
<dbReference type="InterPro" id="IPR001173">
    <property type="entry name" value="Glyco_trans_2-like"/>
</dbReference>
<gene>
    <name evidence="4" type="ORF">SAMN04489758_10431</name>
</gene>
<evidence type="ECO:0000313" key="5">
    <source>
        <dbReference type="Proteomes" id="UP000198558"/>
    </source>
</evidence>
<dbReference type="Pfam" id="PF00535">
    <property type="entry name" value="Glycos_transf_2"/>
    <property type="match status" value="1"/>
</dbReference>
<evidence type="ECO:0000256" key="2">
    <source>
        <dbReference type="ARBA" id="ARBA00022679"/>
    </source>
</evidence>
<keyword evidence="1" id="KW-0328">Glycosyltransferase</keyword>
<keyword evidence="5" id="KW-1185">Reference proteome</keyword>
<keyword evidence="2 4" id="KW-0808">Transferase</keyword>
<proteinExistence type="predicted"/>
<protein>
    <submittedName>
        <fullName evidence="4">Glycosyltransferase involved in cell wall bisynthesis</fullName>
    </submittedName>
</protein>
<dbReference type="RefSeq" id="WP_092352383.1">
    <property type="nucleotide sequence ID" value="NZ_FOIN01000004.1"/>
</dbReference>
<feature type="domain" description="Glycosyltransferase 2-like" evidence="3">
    <location>
        <begin position="9"/>
        <end position="130"/>
    </location>
</feature>
<dbReference type="GO" id="GO:0016757">
    <property type="term" value="F:glycosyltransferase activity"/>
    <property type="evidence" value="ECO:0007669"/>
    <property type="project" value="UniProtKB-KW"/>
</dbReference>
<dbReference type="SUPFAM" id="SSF53448">
    <property type="entry name" value="Nucleotide-diphospho-sugar transferases"/>
    <property type="match status" value="1"/>
</dbReference>
<dbReference type="EMBL" id="FOIN01000004">
    <property type="protein sequence ID" value="SET23941.1"/>
    <property type="molecule type" value="Genomic_DNA"/>
</dbReference>
<accession>A0A1I0CX95</accession>
<dbReference type="Gene3D" id="3.90.550.10">
    <property type="entry name" value="Spore Coat Polysaccharide Biosynthesis Protein SpsA, Chain A"/>
    <property type="match status" value="1"/>
</dbReference>
<dbReference type="CDD" id="cd00761">
    <property type="entry name" value="Glyco_tranf_GTA_type"/>
    <property type="match status" value="1"/>
</dbReference>